<accession>A0ACB0J395</accession>
<keyword evidence="2" id="KW-1185">Reference proteome</keyword>
<dbReference type="EMBL" id="CASHSV030000013">
    <property type="protein sequence ID" value="CAJ2638213.1"/>
    <property type="molecule type" value="Genomic_DNA"/>
</dbReference>
<sequence>METEKTRKQATPMETEKTKTDILDEPENNDIIVPVDDRPYDPVKNVNKKKEIWRLGVIVDDMWIVTKGETKVSIELLVRDIKGNTIQVSILENDIDLWKTKLAEGNTYYMRNFRVHDNDQGFKMTTHNFDAIGVIESIKKSVTATSTKKGNVVFTLKDLRDNVLDCTLWDGLSVEFINFYNQLTDMGPAVMIIKHARVKEPQGVFPLQLTNVWNGIKLLIDRNIPEIKVFQNRSCADCSCRADGTEPLFECRKKHQTDNPIIKYKLDVEVYDGDDTTKFIFWDNTLDDLVDMNAATLLAKEKERGFGDPQEYPICFDDLMERQFAFRVKWQPGYGGQASVLQCKDNKELVDKIQEQLPAGEPNVSASTDNDLSASSHKTPATRIVVKPLTVDLTNLESQFSSTRSGKTFGELPTEFVHKFYHDLPNDCQLNDMNEMQHYLTLNKDHVVPHFSIGWSELLNHYNIVQVKEIWFLYCGGGSFLISIGNVLNSTDEYPAFIRSSTKPNETTYFDVVLSEYTAISSQLTLHKDFGDYLRSTNLKFVLLCNETIKCVQSSVLCRGPRKRSVKLGRGWKEFCKMLGYQNGDTIRFKFDGTLLCNLIHVRQIHP</sequence>
<proteinExistence type="predicted"/>
<organism evidence="1 2">
    <name type="scientific">Trifolium pratense</name>
    <name type="common">Red clover</name>
    <dbReference type="NCBI Taxonomy" id="57577"/>
    <lineage>
        <taxon>Eukaryota</taxon>
        <taxon>Viridiplantae</taxon>
        <taxon>Streptophyta</taxon>
        <taxon>Embryophyta</taxon>
        <taxon>Tracheophyta</taxon>
        <taxon>Spermatophyta</taxon>
        <taxon>Magnoliopsida</taxon>
        <taxon>eudicotyledons</taxon>
        <taxon>Gunneridae</taxon>
        <taxon>Pentapetalae</taxon>
        <taxon>rosids</taxon>
        <taxon>fabids</taxon>
        <taxon>Fabales</taxon>
        <taxon>Fabaceae</taxon>
        <taxon>Papilionoideae</taxon>
        <taxon>50 kb inversion clade</taxon>
        <taxon>NPAAA clade</taxon>
        <taxon>Hologalegina</taxon>
        <taxon>IRL clade</taxon>
        <taxon>Trifolieae</taxon>
        <taxon>Trifolium</taxon>
    </lineage>
</organism>
<protein>
    <submittedName>
        <fullName evidence="1">Uncharacterized protein</fullName>
    </submittedName>
</protein>
<dbReference type="Proteomes" id="UP001177021">
    <property type="component" value="Unassembled WGS sequence"/>
</dbReference>
<evidence type="ECO:0000313" key="2">
    <source>
        <dbReference type="Proteomes" id="UP001177021"/>
    </source>
</evidence>
<gene>
    <name evidence="1" type="ORF">MILVUS5_LOCUS8450</name>
</gene>
<reference evidence="1" key="1">
    <citation type="submission" date="2023-10" db="EMBL/GenBank/DDBJ databases">
        <authorList>
            <person name="Rodriguez Cubillos JULIANA M."/>
            <person name="De Vega J."/>
        </authorList>
    </citation>
    <scope>NUCLEOTIDE SEQUENCE</scope>
</reference>
<comment type="caution">
    <text evidence="1">The sequence shown here is derived from an EMBL/GenBank/DDBJ whole genome shotgun (WGS) entry which is preliminary data.</text>
</comment>
<evidence type="ECO:0000313" key="1">
    <source>
        <dbReference type="EMBL" id="CAJ2638213.1"/>
    </source>
</evidence>
<name>A0ACB0J395_TRIPR</name>